<protein>
    <submittedName>
        <fullName evidence="1">Uncharacterized protein</fullName>
    </submittedName>
</protein>
<sequence length="157" mass="17685">LGDICCRMDSCDQSSDGKGVTSHIPAKRDHHVKTRHMPKLNESQIFSDDIQLPHCRPICRDESLWLEKVKQVMELTRKSEDEVVMALHDSDGDLNRAVNDLLEGICPGWSVKKKKVRQPQMAKFTSSSEISNGDSIWKKDGATLQNTRVRASIISRG</sequence>
<comment type="caution">
    <text evidence="1">The sequence shown here is derived from an EMBL/GenBank/DDBJ whole genome shotgun (WGS) entry which is preliminary data.</text>
</comment>
<accession>A0ACC2P4Y7</accession>
<feature type="non-terminal residue" evidence="1">
    <location>
        <position position="1"/>
    </location>
</feature>
<proteinExistence type="predicted"/>
<feature type="non-terminal residue" evidence="1">
    <location>
        <position position="157"/>
    </location>
</feature>
<dbReference type="EMBL" id="CM056742">
    <property type="protein sequence ID" value="KAJ8677502.1"/>
    <property type="molecule type" value="Genomic_DNA"/>
</dbReference>
<evidence type="ECO:0000313" key="1">
    <source>
        <dbReference type="EMBL" id="KAJ8677502.1"/>
    </source>
</evidence>
<evidence type="ECO:0000313" key="2">
    <source>
        <dbReference type="Proteomes" id="UP001239111"/>
    </source>
</evidence>
<dbReference type="Proteomes" id="UP001239111">
    <property type="component" value="Chromosome 2"/>
</dbReference>
<keyword evidence="2" id="KW-1185">Reference proteome</keyword>
<organism evidence="1 2">
    <name type="scientific">Eretmocerus hayati</name>
    <dbReference type="NCBI Taxonomy" id="131215"/>
    <lineage>
        <taxon>Eukaryota</taxon>
        <taxon>Metazoa</taxon>
        <taxon>Ecdysozoa</taxon>
        <taxon>Arthropoda</taxon>
        <taxon>Hexapoda</taxon>
        <taxon>Insecta</taxon>
        <taxon>Pterygota</taxon>
        <taxon>Neoptera</taxon>
        <taxon>Endopterygota</taxon>
        <taxon>Hymenoptera</taxon>
        <taxon>Apocrita</taxon>
        <taxon>Proctotrupomorpha</taxon>
        <taxon>Chalcidoidea</taxon>
        <taxon>Aphelinidae</taxon>
        <taxon>Aphelininae</taxon>
        <taxon>Eretmocerus</taxon>
    </lineage>
</organism>
<reference evidence="1" key="1">
    <citation type="submission" date="2023-04" db="EMBL/GenBank/DDBJ databases">
        <title>A chromosome-level genome assembly of the parasitoid wasp Eretmocerus hayati.</title>
        <authorList>
            <person name="Zhong Y."/>
            <person name="Liu S."/>
            <person name="Liu Y."/>
        </authorList>
    </citation>
    <scope>NUCLEOTIDE SEQUENCE</scope>
    <source>
        <strain evidence="1">ZJU_SS_LIU_2023</strain>
    </source>
</reference>
<gene>
    <name evidence="1" type="ORF">QAD02_013289</name>
</gene>
<name>A0ACC2P4Y7_9HYME</name>